<dbReference type="AlphaFoldDB" id="A0A8X6SUW7"/>
<evidence type="ECO:0000313" key="2">
    <source>
        <dbReference type="Proteomes" id="UP000887159"/>
    </source>
</evidence>
<keyword evidence="2" id="KW-1185">Reference proteome</keyword>
<accession>A0A8X6SUW7</accession>
<sequence>MGDTCAARCTFPNGKPIVVVTVYISVNQNVTDIMEYISKTLLAYTECGSKLLGKPYLVLPLILGGDFNIDTDKDDEGLILVQFLKSELNFDFVSGKGMGTTCLSVWEAFRRFLESVLVKASGILKSDGMIELFGIKVS</sequence>
<comment type="caution">
    <text evidence="1">The sequence shown here is derived from an EMBL/GenBank/DDBJ whole genome shotgun (WGS) entry which is preliminary data.</text>
</comment>
<gene>
    <name evidence="1" type="ORF">TNCV_2046411</name>
</gene>
<evidence type="ECO:0008006" key="3">
    <source>
        <dbReference type="Google" id="ProtNLM"/>
    </source>
</evidence>
<proteinExistence type="predicted"/>
<dbReference type="InterPro" id="IPR036691">
    <property type="entry name" value="Endo/exonu/phosph_ase_sf"/>
</dbReference>
<dbReference type="Proteomes" id="UP000887159">
    <property type="component" value="Unassembled WGS sequence"/>
</dbReference>
<dbReference type="SUPFAM" id="SSF56219">
    <property type="entry name" value="DNase I-like"/>
    <property type="match status" value="1"/>
</dbReference>
<reference evidence="1" key="1">
    <citation type="submission" date="2020-08" db="EMBL/GenBank/DDBJ databases">
        <title>Multicomponent nature underlies the extraordinary mechanical properties of spider dragline silk.</title>
        <authorList>
            <person name="Kono N."/>
            <person name="Nakamura H."/>
            <person name="Mori M."/>
            <person name="Yoshida Y."/>
            <person name="Ohtoshi R."/>
            <person name="Malay A.D."/>
            <person name="Moran D.A.P."/>
            <person name="Tomita M."/>
            <person name="Numata K."/>
            <person name="Arakawa K."/>
        </authorList>
    </citation>
    <scope>NUCLEOTIDE SEQUENCE</scope>
</reference>
<dbReference type="Gene3D" id="3.60.10.10">
    <property type="entry name" value="Endonuclease/exonuclease/phosphatase"/>
    <property type="match status" value="1"/>
</dbReference>
<protein>
    <recommendedName>
        <fullName evidence="3">Endonuclease/exonuclease/phosphatase domain-containing protein</fullName>
    </recommendedName>
</protein>
<organism evidence="1 2">
    <name type="scientific">Trichonephila clavipes</name>
    <name type="common">Golden silk orbweaver</name>
    <name type="synonym">Nephila clavipes</name>
    <dbReference type="NCBI Taxonomy" id="2585209"/>
    <lineage>
        <taxon>Eukaryota</taxon>
        <taxon>Metazoa</taxon>
        <taxon>Ecdysozoa</taxon>
        <taxon>Arthropoda</taxon>
        <taxon>Chelicerata</taxon>
        <taxon>Arachnida</taxon>
        <taxon>Araneae</taxon>
        <taxon>Araneomorphae</taxon>
        <taxon>Entelegynae</taxon>
        <taxon>Araneoidea</taxon>
        <taxon>Nephilidae</taxon>
        <taxon>Trichonephila</taxon>
    </lineage>
</organism>
<evidence type="ECO:0000313" key="1">
    <source>
        <dbReference type="EMBL" id="GFY18235.1"/>
    </source>
</evidence>
<name>A0A8X6SUW7_TRICX</name>
<dbReference type="EMBL" id="BMAU01021348">
    <property type="protein sequence ID" value="GFY18235.1"/>
    <property type="molecule type" value="Genomic_DNA"/>
</dbReference>